<gene>
    <name evidence="3" type="ORF">BCR42DRAFT_203010</name>
</gene>
<dbReference type="EMBL" id="MCGE01000059">
    <property type="protein sequence ID" value="ORY99728.1"/>
    <property type="molecule type" value="Genomic_DNA"/>
</dbReference>
<dbReference type="STRING" id="90262.A0A1X2HKK1"/>
<sequence>MLQANEHIDSLQKQLEEMQTQKDTFENEKLELKAQLEQISKDNLDQVLEEHAKQAQAQVEALMAEHQQETEKLTLEHDQQLNDLKASMEATQQTYEAMRQDYDTLQTQHTMLTEQHQTMQTERDTFSQKAADMEAMLASSKEAHHVRDLEQQLATARQATEALERRFRDEMQQTQNDHDDTAQTWLATHQRTQNELDRLQQEIAESEQRHVLALQQAHDQHAGHQQDADDRFAQLNDDRDAQAQHIDALETQIEALQTRLEEATLRLEHHAAATATMKPSLSNHDAASCQQKRADLENQLEDCKRQLEEKGDGTTSHESCQQKHAELEHQVEDYKRQLEVVRVDSTTTTTTTTSHESCQQKYTELEHQLESTMAQHKQYVEEQQQQQQQAATSSDDTQKQALDQQRQQDEEKSKAKLIDVAQQHKKEVQLLHDQYQQLVDIKDQELEAYAYRVKALHLARQKDLDSCRSESADRMHHLEQQIEGYEATIYSNNDKLTELQTQLTALESQTQQDQHAIQILTRERGSLRDENDQLIRLVNQLQGELHR</sequence>
<evidence type="ECO:0000313" key="3">
    <source>
        <dbReference type="EMBL" id="ORY99728.1"/>
    </source>
</evidence>
<evidence type="ECO:0000256" key="2">
    <source>
        <dbReference type="SAM" id="MobiDB-lite"/>
    </source>
</evidence>
<reference evidence="3 4" key="1">
    <citation type="submission" date="2016-07" db="EMBL/GenBank/DDBJ databases">
        <title>Pervasive Adenine N6-methylation of Active Genes in Fungi.</title>
        <authorList>
            <consortium name="DOE Joint Genome Institute"/>
            <person name="Mondo S.J."/>
            <person name="Dannebaum R.O."/>
            <person name="Kuo R.C."/>
            <person name="Labutti K."/>
            <person name="Haridas S."/>
            <person name="Kuo A."/>
            <person name="Salamov A."/>
            <person name="Ahrendt S.R."/>
            <person name="Lipzen A."/>
            <person name="Sullivan W."/>
            <person name="Andreopoulos W.B."/>
            <person name="Clum A."/>
            <person name="Lindquist E."/>
            <person name="Daum C."/>
            <person name="Ramamoorthy G.K."/>
            <person name="Gryganskyi A."/>
            <person name="Culley D."/>
            <person name="Magnuson J.K."/>
            <person name="James T.Y."/>
            <person name="O'Malley M.A."/>
            <person name="Stajich J.E."/>
            <person name="Spatafora J.W."/>
            <person name="Visel A."/>
            <person name="Grigoriev I.V."/>
        </authorList>
    </citation>
    <scope>NUCLEOTIDE SEQUENCE [LARGE SCALE GENOMIC DNA]</scope>
    <source>
        <strain evidence="3 4">NRRL 1336</strain>
    </source>
</reference>
<feature type="region of interest" description="Disordered" evidence="2">
    <location>
        <begin position="370"/>
        <end position="414"/>
    </location>
</feature>
<feature type="compositionally biased region" description="Low complexity" evidence="2">
    <location>
        <begin position="383"/>
        <end position="405"/>
    </location>
</feature>
<evidence type="ECO:0000313" key="4">
    <source>
        <dbReference type="Proteomes" id="UP000193560"/>
    </source>
</evidence>
<keyword evidence="1" id="KW-0175">Coiled coil</keyword>
<organism evidence="3 4">
    <name type="scientific">Absidia repens</name>
    <dbReference type="NCBI Taxonomy" id="90262"/>
    <lineage>
        <taxon>Eukaryota</taxon>
        <taxon>Fungi</taxon>
        <taxon>Fungi incertae sedis</taxon>
        <taxon>Mucoromycota</taxon>
        <taxon>Mucoromycotina</taxon>
        <taxon>Mucoromycetes</taxon>
        <taxon>Mucorales</taxon>
        <taxon>Cunninghamellaceae</taxon>
        <taxon>Absidia</taxon>
    </lineage>
</organism>
<protein>
    <submittedName>
        <fullName evidence="3">Uncharacterized protein</fullName>
    </submittedName>
</protein>
<feature type="coiled-coil region" evidence="1">
    <location>
        <begin position="1"/>
        <end position="115"/>
    </location>
</feature>
<dbReference type="AlphaFoldDB" id="A0A1X2HKK1"/>
<proteinExistence type="predicted"/>
<accession>A0A1X2HKK1</accession>
<evidence type="ECO:0000256" key="1">
    <source>
        <dbReference type="SAM" id="Coils"/>
    </source>
</evidence>
<dbReference type="Proteomes" id="UP000193560">
    <property type="component" value="Unassembled WGS sequence"/>
</dbReference>
<keyword evidence="4" id="KW-1185">Reference proteome</keyword>
<dbReference type="OrthoDB" id="2289094at2759"/>
<feature type="region of interest" description="Disordered" evidence="2">
    <location>
        <begin position="308"/>
        <end position="327"/>
    </location>
</feature>
<comment type="caution">
    <text evidence="3">The sequence shown here is derived from an EMBL/GenBank/DDBJ whole genome shotgun (WGS) entry which is preliminary data.</text>
</comment>
<name>A0A1X2HKK1_9FUNG</name>
<feature type="coiled-coil region" evidence="1">
    <location>
        <begin position="517"/>
        <end position="544"/>
    </location>
</feature>